<sequence>MADERLLRLGSLLCNAIATPLLVTSTIVRIKHSNNYSWDRPFDNYSRSRHLTAFAFGFIPVALTAIAATASLLHHKKHRNTFVSTPARPRMALLDLLAGFAYLGVLIPIWVVDIGTMRRPGFGLLAGYTTAPMIVNMFIHFGIVLYNAPALFASFKDDTCRQCPNCRNKFTISGAEVRQTTKGGAGYNLLRGEVYLDADEDAAVYHDSIASEDLRPDMSEGVKGKAVEV</sequence>
<dbReference type="OrthoDB" id="5241710at2759"/>
<keyword evidence="1" id="KW-1133">Transmembrane helix</keyword>
<name>A0A6A6A0H9_9PLEO</name>
<protein>
    <submittedName>
        <fullName evidence="2">Uncharacterized protein</fullName>
    </submittedName>
</protein>
<feature type="transmembrane region" description="Helical" evidence="1">
    <location>
        <begin position="93"/>
        <end position="112"/>
    </location>
</feature>
<evidence type="ECO:0000256" key="1">
    <source>
        <dbReference type="SAM" id="Phobius"/>
    </source>
</evidence>
<evidence type="ECO:0000313" key="2">
    <source>
        <dbReference type="EMBL" id="KAF2124654.1"/>
    </source>
</evidence>
<feature type="transmembrane region" description="Helical" evidence="1">
    <location>
        <begin position="12"/>
        <end position="30"/>
    </location>
</feature>
<evidence type="ECO:0000313" key="3">
    <source>
        <dbReference type="Proteomes" id="UP000799771"/>
    </source>
</evidence>
<dbReference type="RefSeq" id="XP_033519047.1">
    <property type="nucleotide sequence ID" value="XM_033664376.1"/>
</dbReference>
<organism evidence="2 3">
    <name type="scientific">Dothidotthia symphoricarpi CBS 119687</name>
    <dbReference type="NCBI Taxonomy" id="1392245"/>
    <lineage>
        <taxon>Eukaryota</taxon>
        <taxon>Fungi</taxon>
        <taxon>Dikarya</taxon>
        <taxon>Ascomycota</taxon>
        <taxon>Pezizomycotina</taxon>
        <taxon>Dothideomycetes</taxon>
        <taxon>Pleosporomycetidae</taxon>
        <taxon>Pleosporales</taxon>
        <taxon>Dothidotthiaceae</taxon>
        <taxon>Dothidotthia</taxon>
    </lineage>
</organism>
<dbReference type="GeneID" id="54404808"/>
<reference evidence="2" key="1">
    <citation type="journal article" date="2020" name="Stud. Mycol.">
        <title>101 Dothideomycetes genomes: a test case for predicting lifestyles and emergence of pathogens.</title>
        <authorList>
            <person name="Haridas S."/>
            <person name="Albert R."/>
            <person name="Binder M."/>
            <person name="Bloem J."/>
            <person name="Labutti K."/>
            <person name="Salamov A."/>
            <person name="Andreopoulos B."/>
            <person name="Baker S."/>
            <person name="Barry K."/>
            <person name="Bills G."/>
            <person name="Bluhm B."/>
            <person name="Cannon C."/>
            <person name="Castanera R."/>
            <person name="Culley D."/>
            <person name="Daum C."/>
            <person name="Ezra D."/>
            <person name="Gonzalez J."/>
            <person name="Henrissat B."/>
            <person name="Kuo A."/>
            <person name="Liang C."/>
            <person name="Lipzen A."/>
            <person name="Lutzoni F."/>
            <person name="Magnuson J."/>
            <person name="Mondo S."/>
            <person name="Nolan M."/>
            <person name="Ohm R."/>
            <person name="Pangilinan J."/>
            <person name="Park H.-J."/>
            <person name="Ramirez L."/>
            <person name="Alfaro M."/>
            <person name="Sun H."/>
            <person name="Tritt A."/>
            <person name="Yoshinaga Y."/>
            <person name="Zwiers L.-H."/>
            <person name="Turgeon B."/>
            <person name="Goodwin S."/>
            <person name="Spatafora J."/>
            <person name="Crous P."/>
            <person name="Grigoriev I."/>
        </authorList>
    </citation>
    <scope>NUCLEOTIDE SEQUENCE</scope>
    <source>
        <strain evidence="2">CBS 119687</strain>
    </source>
</reference>
<accession>A0A6A6A0H9</accession>
<keyword evidence="3" id="KW-1185">Reference proteome</keyword>
<gene>
    <name evidence="2" type="ORF">P153DRAFT_301263</name>
</gene>
<dbReference type="AlphaFoldDB" id="A0A6A6A0H9"/>
<keyword evidence="1" id="KW-0472">Membrane</keyword>
<keyword evidence="1" id="KW-0812">Transmembrane</keyword>
<feature type="transmembrane region" description="Helical" evidence="1">
    <location>
        <begin position="50"/>
        <end position="73"/>
    </location>
</feature>
<dbReference type="Proteomes" id="UP000799771">
    <property type="component" value="Unassembled WGS sequence"/>
</dbReference>
<feature type="transmembrane region" description="Helical" evidence="1">
    <location>
        <begin position="124"/>
        <end position="146"/>
    </location>
</feature>
<proteinExistence type="predicted"/>
<dbReference type="EMBL" id="ML977518">
    <property type="protein sequence ID" value="KAF2124654.1"/>
    <property type="molecule type" value="Genomic_DNA"/>
</dbReference>